<reference evidence="4" key="1">
    <citation type="journal article" date="2020" name="Stud. Mycol.">
        <title>101 Dothideomycetes genomes: A test case for predicting lifestyles and emergence of pathogens.</title>
        <authorList>
            <person name="Haridas S."/>
            <person name="Albert R."/>
            <person name="Binder M."/>
            <person name="Bloem J."/>
            <person name="LaButti K."/>
            <person name="Salamov A."/>
            <person name="Andreopoulos B."/>
            <person name="Baker S."/>
            <person name="Barry K."/>
            <person name="Bills G."/>
            <person name="Bluhm B."/>
            <person name="Cannon C."/>
            <person name="Castanera R."/>
            <person name="Culley D."/>
            <person name="Daum C."/>
            <person name="Ezra D."/>
            <person name="Gonzalez J."/>
            <person name="Henrissat B."/>
            <person name="Kuo A."/>
            <person name="Liang C."/>
            <person name="Lipzen A."/>
            <person name="Lutzoni F."/>
            <person name="Magnuson J."/>
            <person name="Mondo S."/>
            <person name="Nolan M."/>
            <person name="Ohm R."/>
            <person name="Pangilinan J."/>
            <person name="Park H.-J."/>
            <person name="Ramirez L."/>
            <person name="Alfaro M."/>
            <person name="Sun H."/>
            <person name="Tritt A."/>
            <person name="Yoshinaga Y."/>
            <person name="Zwiers L.-H."/>
            <person name="Turgeon B."/>
            <person name="Goodwin S."/>
            <person name="Spatafora J."/>
            <person name="Crous P."/>
            <person name="Grigoriev I."/>
        </authorList>
    </citation>
    <scope>NUCLEOTIDE SEQUENCE [LARGE SCALE GENOMIC DNA]</scope>
    <source>
        <strain evidence="4">CBS 304.66</strain>
    </source>
</reference>
<name>A0A9P4K5A4_9PLEO</name>
<feature type="region of interest" description="Disordered" evidence="1">
    <location>
        <begin position="68"/>
        <end position="95"/>
    </location>
</feature>
<dbReference type="EMBL" id="ML986629">
    <property type="protein sequence ID" value="KAF2263154.1"/>
    <property type="molecule type" value="Genomic_DNA"/>
</dbReference>
<accession>A0A9P4K5A4</accession>
<keyword evidence="2" id="KW-1133">Transmembrane helix</keyword>
<evidence type="ECO:0000313" key="3">
    <source>
        <dbReference type="EMBL" id="KAF2263154.1"/>
    </source>
</evidence>
<dbReference type="AlphaFoldDB" id="A0A9P4K5A4"/>
<organism evidence="3 4">
    <name type="scientific">Lojkania enalia</name>
    <dbReference type="NCBI Taxonomy" id="147567"/>
    <lineage>
        <taxon>Eukaryota</taxon>
        <taxon>Fungi</taxon>
        <taxon>Dikarya</taxon>
        <taxon>Ascomycota</taxon>
        <taxon>Pezizomycotina</taxon>
        <taxon>Dothideomycetes</taxon>
        <taxon>Pleosporomycetidae</taxon>
        <taxon>Pleosporales</taxon>
        <taxon>Pleosporales incertae sedis</taxon>
        <taxon>Lojkania</taxon>
    </lineage>
</organism>
<proteinExistence type="predicted"/>
<sequence length="116" mass="13458">MTYIHRYKGVVREQLVIYIYISTYFISIVTAPSIHPENPFWDKIAYEALNKAVSYHSVIITSIHPTAHTHKNQDPNTHHPPILSHQPITRKKTPSHRQKSMNLPIFAFLIHTNPIP</sequence>
<evidence type="ECO:0000256" key="1">
    <source>
        <dbReference type="SAM" id="MobiDB-lite"/>
    </source>
</evidence>
<keyword evidence="2" id="KW-0812">Transmembrane</keyword>
<gene>
    <name evidence="3" type="ORF">CC78DRAFT_286361</name>
</gene>
<dbReference type="Proteomes" id="UP000800093">
    <property type="component" value="Unassembled WGS sequence"/>
</dbReference>
<evidence type="ECO:0000256" key="2">
    <source>
        <dbReference type="SAM" id="Phobius"/>
    </source>
</evidence>
<evidence type="ECO:0000313" key="4">
    <source>
        <dbReference type="Proteomes" id="UP000800093"/>
    </source>
</evidence>
<feature type="transmembrane region" description="Helical" evidence="2">
    <location>
        <begin position="15"/>
        <end position="34"/>
    </location>
</feature>
<keyword evidence="4" id="KW-1185">Reference proteome</keyword>
<comment type="caution">
    <text evidence="3">The sequence shown here is derived from an EMBL/GenBank/DDBJ whole genome shotgun (WGS) entry which is preliminary data.</text>
</comment>
<keyword evidence="2" id="KW-0472">Membrane</keyword>
<protein>
    <submittedName>
        <fullName evidence="3">Uncharacterized protein</fullName>
    </submittedName>
</protein>